<name>A0A158GY41_9BURK</name>
<keyword evidence="2" id="KW-1185">Reference proteome</keyword>
<dbReference type="EMBL" id="FCON02000012">
    <property type="protein sequence ID" value="SAL37025.1"/>
    <property type="molecule type" value="Genomic_DNA"/>
</dbReference>
<evidence type="ECO:0000313" key="1">
    <source>
        <dbReference type="EMBL" id="SAL37025.1"/>
    </source>
</evidence>
<sequence>MLLSFDDVGLTWQPEKIRTCLQTLNGLVDAKYLSSPILSERVRKIGWRTVAFDAY</sequence>
<gene>
    <name evidence="1" type="ORF">AWB68_01615</name>
</gene>
<protein>
    <submittedName>
        <fullName evidence="1">Uncharacterized protein</fullName>
    </submittedName>
</protein>
<organism evidence="1 2">
    <name type="scientific">Caballeronia choica</name>
    <dbReference type="NCBI Taxonomy" id="326476"/>
    <lineage>
        <taxon>Bacteria</taxon>
        <taxon>Pseudomonadati</taxon>
        <taxon>Pseudomonadota</taxon>
        <taxon>Betaproteobacteria</taxon>
        <taxon>Burkholderiales</taxon>
        <taxon>Burkholderiaceae</taxon>
        <taxon>Caballeronia</taxon>
    </lineage>
</organism>
<reference evidence="1" key="1">
    <citation type="submission" date="2016-01" db="EMBL/GenBank/DDBJ databases">
        <authorList>
            <person name="Peeters C."/>
        </authorList>
    </citation>
    <scope>NUCLEOTIDE SEQUENCE [LARGE SCALE GENOMIC DNA]</scope>
    <source>
        <strain evidence="1">LMG 22940</strain>
    </source>
</reference>
<dbReference type="Proteomes" id="UP000054770">
    <property type="component" value="Unassembled WGS sequence"/>
</dbReference>
<evidence type="ECO:0000313" key="2">
    <source>
        <dbReference type="Proteomes" id="UP000054770"/>
    </source>
</evidence>
<proteinExistence type="predicted"/>
<dbReference type="OrthoDB" id="10020662at2"/>
<dbReference type="AlphaFoldDB" id="A0A158GY41"/>
<accession>A0A158GY41</accession>
<dbReference type="RefSeq" id="WP_160109986.1">
    <property type="nucleotide sequence ID" value="NZ_FCON02000012.1"/>
</dbReference>
<comment type="caution">
    <text evidence="1">The sequence shown here is derived from an EMBL/GenBank/DDBJ whole genome shotgun (WGS) entry which is preliminary data.</text>
</comment>